<dbReference type="Pfam" id="PF04542">
    <property type="entry name" value="Sigma70_r2"/>
    <property type="match status" value="1"/>
</dbReference>
<dbReference type="SUPFAM" id="SSF88946">
    <property type="entry name" value="Sigma2 domain of RNA polymerase sigma factors"/>
    <property type="match status" value="1"/>
</dbReference>
<keyword evidence="2 6" id="KW-0805">Transcription regulation</keyword>
<evidence type="ECO:0000256" key="2">
    <source>
        <dbReference type="ARBA" id="ARBA00023015"/>
    </source>
</evidence>
<evidence type="ECO:0000256" key="3">
    <source>
        <dbReference type="ARBA" id="ARBA00023082"/>
    </source>
</evidence>
<feature type="domain" description="RNA polymerase sigma-70 region 2" evidence="7">
    <location>
        <begin position="6"/>
        <end position="72"/>
    </location>
</feature>
<dbReference type="GO" id="GO:0006352">
    <property type="term" value="P:DNA-templated transcription initiation"/>
    <property type="evidence" value="ECO:0007669"/>
    <property type="project" value="InterPro"/>
</dbReference>
<dbReference type="EMBL" id="CP016020">
    <property type="protein sequence ID" value="APH06527.1"/>
    <property type="molecule type" value="Genomic_DNA"/>
</dbReference>
<evidence type="ECO:0000256" key="1">
    <source>
        <dbReference type="ARBA" id="ARBA00010641"/>
    </source>
</evidence>
<dbReference type="KEGG" id="bwh:A9C19_18340"/>
<keyword evidence="3 6" id="KW-0731">Sigma factor</keyword>
<dbReference type="RefSeq" id="WP_072581328.1">
    <property type="nucleotide sequence ID" value="NZ_CP016020.1"/>
</dbReference>
<keyword evidence="5 6" id="KW-0804">Transcription</keyword>
<dbReference type="CDD" id="cd06171">
    <property type="entry name" value="Sigma70_r4"/>
    <property type="match status" value="1"/>
</dbReference>
<protein>
    <recommendedName>
        <fullName evidence="6">RNA polymerase sigma factor</fullName>
    </recommendedName>
</protein>
<evidence type="ECO:0000256" key="5">
    <source>
        <dbReference type="ARBA" id="ARBA00023163"/>
    </source>
</evidence>
<proteinExistence type="inferred from homology"/>
<keyword evidence="10" id="KW-1185">Reference proteome</keyword>
<feature type="domain" description="RNA polymerase sigma factor 70 region 4 type 2" evidence="8">
    <location>
        <begin position="101"/>
        <end position="153"/>
    </location>
</feature>
<dbReference type="InterPro" id="IPR036388">
    <property type="entry name" value="WH-like_DNA-bd_sf"/>
</dbReference>
<gene>
    <name evidence="9" type="ORF">A9C19_18340</name>
</gene>
<reference evidence="9 10" key="1">
    <citation type="journal article" date="2016" name="Sci. Rep.">
        <title>Complete genome sequence and transcriptomic analysis of a novel marine strain Bacillus weihaiensis reveals the mechanism of brown algae degradation.</title>
        <authorList>
            <person name="Zhu Y."/>
            <person name="Chen P."/>
            <person name="Bao Y."/>
            <person name="Men Y."/>
            <person name="Zeng Y."/>
            <person name="Yang J."/>
            <person name="Sun J."/>
            <person name="Sun Y."/>
        </authorList>
    </citation>
    <scope>NUCLEOTIDE SEQUENCE [LARGE SCALE GENOMIC DNA]</scope>
    <source>
        <strain evidence="9 10">Alg07</strain>
    </source>
</reference>
<dbReference type="OrthoDB" id="9795666at2"/>
<evidence type="ECO:0000313" key="9">
    <source>
        <dbReference type="EMBL" id="APH06527.1"/>
    </source>
</evidence>
<evidence type="ECO:0000313" key="10">
    <source>
        <dbReference type="Proteomes" id="UP000181936"/>
    </source>
</evidence>
<dbReference type="Gene3D" id="1.10.1740.10">
    <property type="match status" value="1"/>
</dbReference>
<sequence length="164" mass="19561">MDIQQLYKLYIHDVYRYLLSLCKDESLAEDLTQDTFIKAYTAIEKSPPESMKPWLLKIAYHTFIDYMRRSKRIHLEEPDYFSFLPAGERTEELAHKEFEKEELYDMLKQLKPIQREAILLCDIQGYSYKEAASKLLLNENTLKTHIFRGRGKLRQLYKKGSVLE</sequence>
<dbReference type="NCBIfam" id="TIGR02937">
    <property type="entry name" value="sigma70-ECF"/>
    <property type="match status" value="1"/>
</dbReference>
<dbReference type="Proteomes" id="UP000181936">
    <property type="component" value="Chromosome"/>
</dbReference>
<evidence type="ECO:0000256" key="6">
    <source>
        <dbReference type="RuleBase" id="RU000716"/>
    </source>
</evidence>
<dbReference type="GO" id="GO:0003677">
    <property type="term" value="F:DNA binding"/>
    <property type="evidence" value="ECO:0007669"/>
    <property type="project" value="UniProtKB-KW"/>
</dbReference>
<dbReference type="InterPro" id="IPR007627">
    <property type="entry name" value="RNA_pol_sigma70_r2"/>
</dbReference>
<dbReference type="GO" id="GO:0006950">
    <property type="term" value="P:response to stress"/>
    <property type="evidence" value="ECO:0007669"/>
    <property type="project" value="UniProtKB-ARBA"/>
</dbReference>
<dbReference type="InterPro" id="IPR013324">
    <property type="entry name" value="RNA_pol_sigma_r3/r4-like"/>
</dbReference>
<dbReference type="PROSITE" id="PS01063">
    <property type="entry name" value="SIGMA70_ECF"/>
    <property type="match status" value="1"/>
</dbReference>
<evidence type="ECO:0000259" key="8">
    <source>
        <dbReference type="Pfam" id="PF08281"/>
    </source>
</evidence>
<dbReference type="InterPro" id="IPR014284">
    <property type="entry name" value="RNA_pol_sigma-70_dom"/>
</dbReference>
<name>A0A1L3MW16_9BACI</name>
<dbReference type="InterPro" id="IPR013325">
    <property type="entry name" value="RNA_pol_sigma_r2"/>
</dbReference>
<evidence type="ECO:0000259" key="7">
    <source>
        <dbReference type="Pfam" id="PF04542"/>
    </source>
</evidence>
<dbReference type="Pfam" id="PF08281">
    <property type="entry name" value="Sigma70_r4_2"/>
    <property type="match status" value="1"/>
</dbReference>
<dbReference type="InterPro" id="IPR013249">
    <property type="entry name" value="RNA_pol_sigma70_r4_t2"/>
</dbReference>
<dbReference type="PANTHER" id="PTHR43133:SF52">
    <property type="entry name" value="ECF RNA POLYMERASE SIGMA FACTOR SIGL"/>
    <property type="match status" value="1"/>
</dbReference>
<dbReference type="PANTHER" id="PTHR43133">
    <property type="entry name" value="RNA POLYMERASE ECF-TYPE SIGMA FACTO"/>
    <property type="match status" value="1"/>
</dbReference>
<dbReference type="GO" id="GO:0016987">
    <property type="term" value="F:sigma factor activity"/>
    <property type="evidence" value="ECO:0007669"/>
    <property type="project" value="UniProtKB-KW"/>
</dbReference>
<dbReference type="InterPro" id="IPR039425">
    <property type="entry name" value="RNA_pol_sigma-70-like"/>
</dbReference>
<accession>A0A1L3MW16</accession>
<dbReference type="SUPFAM" id="SSF88659">
    <property type="entry name" value="Sigma3 and sigma4 domains of RNA polymerase sigma factors"/>
    <property type="match status" value="1"/>
</dbReference>
<organism evidence="9 10">
    <name type="scientific">Bacillus weihaiensis</name>
    <dbReference type="NCBI Taxonomy" id="1547283"/>
    <lineage>
        <taxon>Bacteria</taxon>
        <taxon>Bacillati</taxon>
        <taxon>Bacillota</taxon>
        <taxon>Bacilli</taxon>
        <taxon>Bacillales</taxon>
        <taxon>Bacillaceae</taxon>
        <taxon>Bacillus</taxon>
    </lineage>
</organism>
<keyword evidence="4 6" id="KW-0238">DNA-binding</keyword>
<dbReference type="STRING" id="1547283.A9C19_18340"/>
<dbReference type="InterPro" id="IPR000838">
    <property type="entry name" value="RNA_pol_sigma70_ECF_CS"/>
</dbReference>
<dbReference type="Gene3D" id="1.10.10.10">
    <property type="entry name" value="Winged helix-like DNA-binding domain superfamily/Winged helix DNA-binding domain"/>
    <property type="match status" value="1"/>
</dbReference>
<dbReference type="AlphaFoldDB" id="A0A1L3MW16"/>
<comment type="similarity">
    <text evidence="1 6">Belongs to the sigma-70 factor family. ECF subfamily.</text>
</comment>
<evidence type="ECO:0000256" key="4">
    <source>
        <dbReference type="ARBA" id="ARBA00023125"/>
    </source>
</evidence>